<accession>A0A0C5VFP2</accession>
<evidence type="ECO:0000313" key="2">
    <source>
        <dbReference type="Proteomes" id="UP000032266"/>
    </source>
</evidence>
<dbReference type="AlphaFoldDB" id="A0A0C5VFP2"/>
<dbReference type="HOGENOM" id="CLU_3153388_0_0_6"/>
<evidence type="ECO:0000313" key="1">
    <source>
        <dbReference type="EMBL" id="AJQ92193.1"/>
    </source>
</evidence>
<proteinExistence type="predicted"/>
<gene>
    <name evidence="1" type="ORF">YC6258_00137</name>
</gene>
<dbReference type="EMBL" id="CP007142">
    <property type="protein sequence ID" value="AJQ92193.1"/>
    <property type="molecule type" value="Genomic_DNA"/>
</dbReference>
<dbReference type="KEGG" id="gsn:YC6258_00137"/>
<name>A0A0C5VFP2_9GAMM</name>
<dbReference type="Proteomes" id="UP000032266">
    <property type="component" value="Chromosome"/>
</dbReference>
<protein>
    <submittedName>
        <fullName evidence="1">Uncharacterized protein</fullName>
    </submittedName>
</protein>
<reference evidence="1 2" key="1">
    <citation type="submission" date="2014-01" db="EMBL/GenBank/DDBJ databases">
        <title>Full genme sequencing of cellulolytic bacterium Gynuella sunshinyii YC6258T gen. nov., sp. nov.</title>
        <authorList>
            <person name="Khan H."/>
            <person name="Chung E.J."/>
            <person name="Chung Y.R."/>
        </authorList>
    </citation>
    <scope>NUCLEOTIDE SEQUENCE [LARGE SCALE GENOMIC DNA]</scope>
    <source>
        <strain evidence="1 2">YC6258</strain>
    </source>
</reference>
<organism evidence="1 2">
    <name type="scientific">Gynuella sunshinyii YC6258</name>
    <dbReference type="NCBI Taxonomy" id="1445510"/>
    <lineage>
        <taxon>Bacteria</taxon>
        <taxon>Pseudomonadati</taxon>
        <taxon>Pseudomonadota</taxon>
        <taxon>Gammaproteobacteria</taxon>
        <taxon>Oceanospirillales</taxon>
        <taxon>Saccharospirillaceae</taxon>
        <taxon>Gynuella</taxon>
    </lineage>
</organism>
<dbReference type="STRING" id="1445510.YC6258_00137"/>
<keyword evidence="2" id="KW-1185">Reference proteome</keyword>
<sequence length="48" mass="5526">MWWPGDYSLNQQTMAEFQLFDAFSLIKVAIMSVIWHNNSMATTSTAIE</sequence>